<name>A0A0N8KNH0_9CYAN</name>
<accession>A0A0N8KNH0</accession>
<evidence type="ECO:0000313" key="2">
    <source>
        <dbReference type="Proteomes" id="UP000050465"/>
    </source>
</evidence>
<evidence type="ECO:0000313" key="1">
    <source>
        <dbReference type="EMBL" id="KPQ36514.1"/>
    </source>
</evidence>
<comment type="caution">
    <text evidence="1">The sequence shown here is derived from an EMBL/GenBank/DDBJ whole genome shotgun (WGS) entry which is preliminary data.</text>
</comment>
<reference evidence="1 2" key="1">
    <citation type="submission" date="2015-09" db="EMBL/GenBank/DDBJ databases">
        <title>Identification and resolution of microdiversity through metagenomic sequencing of parallel consortia.</title>
        <authorList>
            <person name="Nelson W.C."/>
            <person name="Romine M.F."/>
            <person name="Lindemann S.R."/>
        </authorList>
    </citation>
    <scope>NUCLEOTIDE SEQUENCE [LARGE SCALE GENOMIC DNA]</scope>
    <source>
        <strain evidence="1">Ana</strain>
    </source>
</reference>
<dbReference type="AlphaFoldDB" id="A0A0N8KNH0"/>
<dbReference type="Proteomes" id="UP000050465">
    <property type="component" value="Unassembled WGS sequence"/>
</dbReference>
<organism evidence="1 2">
    <name type="scientific">Phormidesmis priestleyi Ana</name>
    <dbReference type="NCBI Taxonomy" id="1666911"/>
    <lineage>
        <taxon>Bacteria</taxon>
        <taxon>Bacillati</taxon>
        <taxon>Cyanobacteriota</taxon>
        <taxon>Cyanophyceae</taxon>
        <taxon>Leptolyngbyales</taxon>
        <taxon>Leptolyngbyaceae</taxon>
        <taxon>Phormidesmis</taxon>
    </lineage>
</organism>
<protein>
    <submittedName>
        <fullName evidence="1">Uncharacterized protein</fullName>
    </submittedName>
</protein>
<proteinExistence type="predicted"/>
<sequence>MKTVEDSKVLELMQTNCKMSESVYGGAVARCGVLFGRLEDAGDGAFYQGR</sequence>
<gene>
    <name evidence="1" type="ORF">HLUCCA11_06520</name>
</gene>
<dbReference type="EMBL" id="LJZR01000006">
    <property type="protein sequence ID" value="KPQ36514.1"/>
    <property type="molecule type" value="Genomic_DNA"/>
</dbReference>